<dbReference type="Proteomes" id="UP001177744">
    <property type="component" value="Unassembled WGS sequence"/>
</dbReference>
<keyword evidence="6" id="KW-0479">Metal-binding</keyword>
<dbReference type="InterPro" id="IPR005024">
    <property type="entry name" value="Snf7_fam"/>
</dbReference>
<comment type="caution">
    <text evidence="17">The sequence shown here is derived from an EMBL/GenBank/DDBJ whole genome shotgun (WGS) entry which is preliminary data.</text>
</comment>
<dbReference type="Gene3D" id="1.10.287.1060">
    <property type="entry name" value="ESAT-6-like"/>
    <property type="match status" value="1"/>
</dbReference>
<accession>A0AA40LM14</accession>
<evidence type="ECO:0000256" key="3">
    <source>
        <dbReference type="ARBA" id="ARBA00006190"/>
    </source>
</evidence>
<comment type="catalytic activity">
    <reaction evidence="13">
        <text>O-phospho-L-tyrosyl-[protein] + H2O = L-tyrosyl-[protein] + phosphate</text>
        <dbReference type="Rhea" id="RHEA:10684"/>
        <dbReference type="Rhea" id="RHEA-COMP:10136"/>
        <dbReference type="Rhea" id="RHEA-COMP:20101"/>
        <dbReference type="ChEBI" id="CHEBI:15377"/>
        <dbReference type="ChEBI" id="CHEBI:43474"/>
        <dbReference type="ChEBI" id="CHEBI:46858"/>
        <dbReference type="ChEBI" id="CHEBI:61978"/>
        <dbReference type="EC" id="3.1.3.48"/>
    </reaction>
</comment>
<comment type="cofactor">
    <cofactor evidence="1">
        <name>Mg(2+)</name>
        <dbReference type="ChEBI" id="CHEBI:18420"/>
    </cofactor>
</comment>
<dbReference type="EMBL" id="JAULJE010000009">
    <property type="protein sequence ID" value="KAK1338761.1"/>
    <property type="molecule type" value="Genomic_DNA"/>
</dbReference>
<evidence type="ECO:0000256" key="7">
    <source>
        <dbReference type="ARBA" id="ARBA00022753"/>
    </source>
</evidence>
<dbReference type="GO" id="GO:0003993">
    <property type="term" value="F:acid phosphatase activity"/>
    <property type="evidence" value="ECO:0007669"/>
    <property type="project" value="TreeGrafter"/>
</dbReference>
<keyword evidence="9" id="KW-0460">Magnesium</keyword>
<comment type="function">
    <text evidence="14">Magnesium-dependent phosphatase which may act as a tyrosine phosphatase.</text>
</comment>
<feature type="compositionally biased region" description="Basic and acidic residues" evidence="16">
    <location>
        <begin position="392"/>
        <end position="401"/>
    </location>
</feature>
<keyword evidence="8" id="KW-0378">Hydrolase</keyword>
<evidence type="ECO:0000256" key="4">
    <source>
        <dbReference type="ARBA" id="ARBA00007958"/>
    </source>
</evidence>
<evidence type="ECO:0000256" key="14">
    <source>
        <dbReference type="ARBA" id="ARBA00055318"/>
    </source>
</evidence>
<dbReference type="GO" id="GO:0031902">
    <property type="term" value="C:late endosome membrane"/>
    <property type="evidence" value="ECO:0007669"/>
    <property type="project" value="UniProtKB-SubCell"/>
</dbReference>
<dbReference type="Gene3D" id="6.10.250.1710">
    <property type="match status" value="1"/>
</dbReference>
<organism evidence="17 18">
    <name type="scientific">Cnephaeus nilssonii</name>
    <name type="common">Northern bat</name>
    <name type="synonym">Eptesicus nilssonii</name>
    <dbReference type="NCBI Taxonomy" id="3371016"/>
    <lineage>
        <taxon>Eukaryota</taxon>
        <taxon>Metazoa</taxon>
        <taxon>Chordata</taxon>
        <taxon>Craniata</taxon>
        <taxon>Vertebrata</taxon>
        <taxon>Euteleostomi</taxon>
        <taxon>Mammalia</taxon>
        <taxon>Eutheria</taxon>
        <taxon>Laurasiatheria</taxon>
        <taxon>Chiroptera</taxon>
        <taxon>Yangochiroptera</taxon>
        <taxon>Vespertilionidae</taxon>
        <taxon>Cnephaeus</taxon>
    </lineage>
</organism>
<feature type="region of interest" description="Disordered" evidence="16">
    <location>
        <begin position="392"/>
        <end position="435"/>
    </location>
</feature>
<dbReference type="PANTHER" id="PTHR17901:SF14">
    <property type="entry name" value="MAGNESIUM-DEPENDENT PHOSPHATASE 1"/>
    <property type="match status" value="1"/>
</dbReference>
<proteinExistence type="inferred from homology"/>
<keyword evidence="7" id="KW-0967">Endosome</keyword>
<dbReference type="GO" id="GO:0046872">
    <property type="term" value="F:metal ion binding"/>
    <property type="evidence" value="ECO:0007669"/>
    <property type="project" value="UniProtKB-KW"/>
</dbReference>
<gene>
    <name evidence="17" type="ORF">QTO34_019419</name>
</gene>
<evidence type="ECO:0000256" key="16">
    <source>
        <dbReference type="SAM" id="MobiDB-lite"/>
    </source>
</evidence>
<dbReference type="SUPFAM" id="SSF56784">
    <property type="entry name" value="HAD-like"/>
    <property type="match status" value="1"/>
</dbReference>
<evidence type="ECO:0000256" key="12">
    <source>
        <dbReference type="ARBA" id="ARBA00023054"/>
    </source>
</evidence>
<dbReference type="GO" id="GO:0007034">
    <property type="term" value="P:vacuolar transport"/>
    <property type="evidence" value="ECO:0007669"/>
    <property type="project" value="InterPro"/>
</dbReference>
<dbReference type="SFLD" id="SFLDS00003">
    <property type="entry name" value="Haloacid_Dehalogenase"/>
    <property type="match status" value="1"/>
</dbReference>
<evidence type="ECO:0000256" key="5">
    <source>
        <dbReference type="ARBA" id="ARBA00013064"/>
    </source>
</evidence>
<comment type="subcellular location">
    <subcellularLocation>
        <location evidence="2">Late endosome membrane</location>
        <topology evidence="2">Peripheral membrane protein</topology>
    </subcellularLocation>
</comment>
<evidence type="ECO:0000256" key="1">
    <source>
        <dbReference type="ARBA" id="ARBA00001946"/>
    </source>
</evidence>
<dbReference type="SFLD" id="SFLDG01129">
    <property type="entry name" value="C1.5:_HAD__Beta-PGM__Phosphata"/>
    <property type="match status" value="1"/>
</dbReference>
<evidence type="ECO:0000256" key="9">
    <source>
        <dbReference type="ARBA" id="ARBA00022842"/>
    </source>
</evidence>
<evidence type="ECO:0000256" key="10">
    <source>
        <dbReference type="ARBA" id="ARBA00022912"/>
    </source>
</evidence>
<dbReference type="NCBIfam" id="TIGR01685">
    <property type="entry name" value="MDP-1"/>
    <property type="match status" value="1"/>
</dbReference>
<keyword evidence="11" id="KW-0653">Protein transport</keyword>
<evidence type="ECO:0000256" key="13">
    <source>
        <dbReference type="ARBA" id="ARBA00051722"/>
    </source>
</evidence>
<keyword evidence="18" id="KW-1185">Reference proteome</keyword>
<keyword evidence="11" id="KW-0813">Transport</keyword>
<dbReference type="NCBIfam" id="TIGR01681">
    <property type="entry name" value="HAD-SF-IIIC"/>
    <property type="match status" value="1"/>
</dbReference>
<protein>
    <recommendedName>
        <fullName evidence="15">Magnesium-dependent phosphatase 1</fullName>
        <ecNumber evidence="5">3.1.3.48</ecNumber>
    </recommendedName>
</protein>
<comment type="similarity">
    <text evidence="3">Belongs to the SNF7 family.</text>
</comment>
<dbReference type="Gene3D" id="3.40.50.1000">
    <property type="entry name" value="HAD superfamily/HAD-like"/>
    <property type="match status" value="1"/>
</dbReference>
<evidence type="ECO:0000313" key="18">
    <source>
        <dbReference type="Proteomes" id="UP001177744"/>
    </source>
</evidence>
<dbReference type="FunFam" id="1.10.287.1060:FF:000001">
    <property type="entry name" value="Charged multivesicular body protein 4b"/>
    <property type="match status" value="1"/>
</dbReference>
<dbReference type="AlphaFoldDB" id="A0AA40LM14"/>
<dbReference type="PANTHER" id="PTHR17901">
    <property type="entry name" value="MAGNESIUM-DEPENDENT PHOSPHATASE 1 MDP1"/>
    <property type="match status" value="1"/>
</dbReference>
<reference evidence="17" key="1">
    <citation type="submission" date="2023-06" db="EMBL/GenBank/DDBJ databases">
        <title>Reference genome for the Northern bat (Eptesicus nilssonii), a most northern bat species.</title>
        <authorList>
            <person name="Laine V.N."/>
            <person name="Pulliainen A.T."/>
            <person name="Lilley T.M."/>
        </authorList>
    </citation>
    <scope>NUCLEOTIDE SEQUENCE</scope>
    <source>
        <strain evidence="17">BLF_Eptnil</strain>
        <tissue evidence="17">Kidney</tissue>
    </source>
</reference>
<dbReference type="GO" id="GO:0015031">
    <property type="term" value="P:protein transport"/>
    <property type="evidence" value="ECO:0007669"/>
    <property type="project" value="UniProtKB-KW"/>
</dbReference>
<name>A0AA40LM14_CNENI</name>
<keyword evidence="12" id="KW-0175">Coiled coil</keyword>
<dbReference type="InterPro" id="IPR035679">
    <property type="entry name" value="MDP-1_euk"/>
</dbReference>
<dbReference type="SFLD" id="SFLDG01131">
    <property type="entry name" value="C1.5.2:_MDP_Like"/>
    <property type="match status" value="1"/>
</dbReference>
<evidence type="ECO:0000256" key="2">
    <source>
        <dbReference type="ARBA" id="ARBA00004633"/>
    </source>
</evidence>
<dbReference type="CDD" id="cd07501">
    <property type="entry name" value="HAD_MDP-1_like"/>
    <property type="match status" value="1"/>
</dbReference>
<feature type="region of interest" description="Disordered" evidence="16">
    <location>
        <begin position="202"/>
        <end position="233"/>
    </location>
</feature>
<evidence type="ECO:0000256" key="8">
    <source>
        <dbReference type="ARBA" id="ARBA00022801"/>
    </source>
</evidence>
<dbReference type="InterPro" id="IPR023214">
    <property type="entry name" value="HAD_sf"/>
</dbReference>
<dbReference type="Pfam" id="PF03357">
    <property type="entry name" value="Snf7"/>
    <property type="match status" value="1"/>
</dbReference>
<dbReference type="GO" id="GO:0004725">
    <property type="term" value="F:protein tyrosine phosphatase activity"/>
    <property type="evidence" value="ECO:0007669"/>
    <property type="project" value="UniProtKB-EC"/>
</dbReference>
<comment type="similarity">
    <text evidence="4">Belongs to the HAD-like hydrolase superfamily.</text>
</comment>
<evidence type="ECO:0000256" key="15">
    <source>
        <dbReference type="ARBA" id="ARBA00069981"/>
    </source>
</evidence>
<keyword evidence="10" id="KW-0904">Protein phosphatase</keyword>
<evidence type="ECO:0000256" key="11">
    <source>
        <dbReference type="ARBA" id="ARBA00022927"/>
    </source>
</evidence>
<evidence type="ECO:0000313" key="17">
    <source>
        <dbReference type="EMBL" id="KAK1338761.1"/>
    </source>
</evidence>
<dbReference type="EC" id="3.1.3.48" evidence="5"/>
<evidence type="ECO:0000256" key="6">
    <source>
        <dbReference type="ARBA" id="ARBA00022723"/>
    </source>
</evidence>
<dbReference type="InterPro" id="IPR036412">
    <property type="entry name" value="HAD-like_sf"/>
</dbReference>
<dbReference type="InterPro" id="IPR010033">
    <property type="entry name" value="HAD_SF_ppase_IIIC"/>
</dbReference>
<sequence length="435" mass="48480">MAPLPKLAVFDLDYTLWPFWVDTHVDPPFHKSSDGTVRDRQGRTIRLYPEVPEVLDRFRGLGVPMAAASRTGEIEGANQLLELLDLDRYFVQREIYPGSKVTHFERLQQKTGVPFSQMIFFDDEKRNIVDVSKLGTEWWDGLWEAAALNPACGFGAGGSRHVTAVASPAPVDAAAVPREGIGRGRPLSDGCTLPETRRKCAGRRGAEAGEAGAMSGLSRLFGRGKKEKGPTPEEAIQKLKETEKILTKKQEFLEQKIQQELQTAKKHGTKNKRAALQALRRKKRLEQQLAQTDGTLSTLEFQREAIENATTNAEVLRTMELAAHGMKKAYQDMDIDKVDELMADITEQQEVAQQISDAISRPVGFADDVDEDELLEELEDLEQEELARELLHVGDKEEEPPVKLPSVPSTHLPAGPAPKADEDEEELQQLAEWVS</sequence>
<dbReference type="Pfam" id="PF12689">
    <property type="entry name" value="Acid_PPase"/>
    <property type="match status" value="1"/>
</dbReference>
<dbReference type="FunFam" id="3.40.50.1000:FF:000127">
    <property type="entry name" value="Magnesium-dependent phosphatase 1"/>
    <property type="match status" value="1"/>
</dbReference>
<dbReference type="InterPro" id="IPR010036">
    <property type="entry name" value="MDP_1_eu_arc"/>
</dbReference>